<dbReference type="Proteomes" id="UP000257109">
    <property type="component" value="Unassembled WGS sequence"/>
</dbReference>
<proteinExistence type="predicted"/>
<dbReference type="InterPro" id="IPR036397">
    <property type="entry name" value="RNaseH_sf"/>
</dbReference>
<dbReference type="InterPro" id="IPR039537">
    <property type="entry name" value="Retrotran_Ty1/copia-like"/>
</dbReference>
<comment type="caution">
    <text evidence="1">The sequence shown here is derived from an EMBL/GenBank/DDBJ whole genome shotgun (WGS) entry which is preliminary data.</text>
</comment>
<dbReference type="InterPro" id="IPR012337">
    <property type="entry name" value="RNaseH-like_sf"/>
</dbReference>
<dbReference type="EMBL" id="QJKJ01010696">
    <property type="protein sequence ID" value="RDX72973.1"/>
    <property type="molecule type" value="Genomic_DNA"/>
</dbReference>
<dbReference type="AlphaFoldDB" id="A0A371F470"/>
<reference evidence="1" key="1">
    <citation type="submission" date="2018-05" db="EMBL/GenBank/DDBJ databases">
        <title>Draft genome of Mucuna pruriens seed.</title>
        <authorList>
            <person name="Nnadi N.E."/>
            <person name="Vos R."/>
            <person name="Hasami M.H."/>
            <person name="Devisetty U.K."/>
            <person name="Aguiy J.C."/>
        </authorList>
    </citation>
    <scope>NUCLEOTIDE SEQUENCE [LARGE SCALE GENOMIC DNA]</scope>
    <source>
        <strain evidence="1">JCA_2017</strain>
    </source>
</reference>
<organism evidence="1 2">
    <name type="scientific">Mucuna pruriens</name>
    <name type="common">Velvet bean</name>
    <name type="synonym">Dolichos pruriens</name>
    <dbReference type="NCBI Taxonomy" id="157652"/>
    <lineage>
        <taxon>Eukaryota</taxon>
        <taxon>Viridiplantae</taxon>
        <taxon>Streptophyta</taxon>
        <taxon>Embryophyta</taxon>
        <taxon>Tracheophyta</taxon>
        <taxon>Spermatophyta</taxon>
        <taxon>Magnoliopsida</taxon>
        <taxon>eudicotyledons</taxon>
        <taxon>Gunneridae</taxon>
        <taxon>Pentapetalae</taxon>
        <taxon>rosids</taxon>
        <taxon>fabids</taxon>
        <taxon>Fabales</taxon>
        <taxon>Fabaceae</taxon>
        <taxon>Papilionoideae</taxon>
        <taxon>50 kb inversion clade</taxon>
        <taxon>NPAAA clade</taxon>
        <taxon>indigoferoid/millettioid clade</taxon>
        <taxon>Phaseoleae</taxon>
        <taxon>Mucuna</taxon>
    </lineage>
</organism>
<evidence type="ECO:0000313" key="1">
    <source>
        <dbReference type="EMBL" id="RDX72973.1"/>
    </source>
</evidence>
<dbReference type="GO" id="GO:0003676">
    <property type="term" value="F:nucleic acid binding"/>
    <property type="evidence" value="ECO:0007669"/>
    <property type="project" value="InterPro"/>
</dbReference>
<evidence type="ECO:0000313" key="2">
    <source>
        <dbReference type="Proteomes" id="UP000257109"/>
    </source>
</evidence>
<feature type="non-terminal residue" evidence="1">
    <location>
        <position position="1"/>
    </location>
</feature>
<dbReference type="Gene3D" id="3.30.420.10">
    <property type="entry name" value="Ribonuclease H-like superfamily/Ribonuclease H"/>
    <property type="match status" value="1"/>
</dbReference>
<name>A0A371F470_MUCPR</name>
<dbReference type="PANTHER" id="PTHR42648:SF31">
    <property type="entry name" value="RNA-DIRECTED DNA POLYMERASE"/>
    <property type="match status" value="1"/>
</dbReference>
<dbReference type="SUPFAM" id="SSF53098">
    <property type="entry name" value="Ribonuclease H-like"/>
    <property type="match status" value="1"/>
</dbReference>
<protein>
    <recommendedName>
        <fullName evidence="3">Integrase catalytic domain-containing protein</fullName>
    </recommendedName>
</protein>
<keyword evidence="2" id="KW-1185">Reference proteome</keyword>
<sequence length="254" mass="29150">MSLTRFRKLENYRVFELLIALMLKWSPWLGTFEKPTVSPTGSCSLALPDTTLCMNVSSCVTYWVIDLEVIDHMIPTSQIFHSYNLCPSNKKFLVANESIATVARVRDIYISPTIILKDVLHEQGSGNEIGLAKERNDFYHLEAQEFKKKNLSFSLRLDISKFHCDLYELAKQIHVPFPFSNERSVHPFDLVHNDVVIPNYFNQAFFTYFTSQGMIHGSSYVNTPQQNGIAERKNSHLLDTTKALLFQGDVLKSY</sequence>
<evidence type="ECO:0008006" key="3">
    <source>
        <dbReference type="Google" id="ProtNLM"/>
    </source>
</evidence>
<gene>
    <name evidence="1" type="ORF">CR513_47471</name>
</gene>
<dbReference type="PANTHER" id="PTHR42648">
    <property type="entry name" value="TRANSPOSASE, PUTATIVE-RELATED"/>
    <property type="match status" value="1"/>
</dbReference>
<accession>A0A371F470</accession>
<dbReference type="OrthoDB" id="1750639at2759"/>